<dbReference type="Gene3D" id="3.50.50.60">
    <property type="entry name" value="FAD/NAD(P)-binding domain"/>
    <property type="match status" value="1"/>
</dbReference>
<dbReference type="Proteomes" id="UP000054477">
    <property type="component" value="Unassembled WGS sequence"/>
</dbReference>
<evidence type="ECO:0000256" key="1">
    <source>
        <dbReference type="ARBA" id="ARBA00023002"/>
    </source>
</evidence>
<dbReference type="PANTHER" id="PTHR43539">
    <property type="entry name" value="FLAVIN-BINDING MONOOXYGENASE-LIKE PROTEIN (AFU_ORTHOLOGUE AFUA_4G09220)"/>
    <property type="match status" value="1"/>
</dbReference>
<dbReference type="InterPro" id="IPR050982">
    <property type="entry name" value="Auxin_biosynth/cation_transpt"/>
</dbReference>
<evidence type="ECO:0000259" key="2">
    <source>
        <dbReference type="Pfam" id="PF07992"/>
    </source>
</evidence>
<dbReference type="Pfam" id="PF07992">
    <property type="entry name" value="Pyr_redox_2"/>
    <property type="match status" value="1"/>
</dbReference>
<dbReference type="STRING" id="1095629.A0A0C9XF02"/>
<dbReference type="HOGENOM" id="CLU_627087_0_0_1"/>
<keyword evidence="1" id="KW-0560">Oxidoreductase</keyword>
<gene>
    <name evidence="3" type="ORF">K443DRAFT_124505</name>
</gene>
<evidence type="ECO:0000313" key="3">
    <source>
        <dbReference type="EMBL" id="KIJ96266.1"/>
    </source>
</evidence>
<accession>A0A0C9XF02</accession>
<proteinExistence type="predicted"/>
<feature type="domain" description="FAD/NAD(P)-binding" evidence="2">
    <location>
        <begin position="179"/>
        <end position="318"/>
    </location>
</feature>
<dbReference type="EMBL" id="KN838727">
    <property type="protein sequence ID" value="KIJ96266.1"/>
    <property type="molecule type" value="Genomic_DNA"/>
</dbReference>
<organism evidence="3 4">
    <name type="scientific">Laccaria amethystina LaAM-08-1</name>
    <dbReference type="NCBI Taxonomy" id="1095629"/>
    <lineage>
        <taxon>Eukaryota</taxon>
        <taxon>Fungi</taxon>
        <taxon>Dikarya</taxon>
        <taxon>Basidiomycota</taxon>
        <taxon>Agaricomycotina</taxon>
        <taxon>Agaricomycetes</taxon>
        <taxon>Agaricomycetidae</taxon>
        <taxon>Agaricales</taxon>
        <taxon>Agaricineae</taxon>
        <taxon>Hydnangiaceae</taxon>
        <taxon>Laccaria</taxon>
    </lineage>
</organism>
<dbReference type="OrthoDB" id="74360at2759"/>
<keyword evidence="4" id="KW-1185">Reference proteome</keyword>
<dbReference type="InterPro" id="IPR023753">
    <property type="entry name" value="FAD/NAD-binding_dom"/>
</dbReference>
<reference evidence="4" key="2">
    <citation type="submission" date="2015-01" db="EMBL/GenBank/DDBJ databases">
        <title>Evolutionary Origins and Diversification of the Mycorrhizal Mutualists.</title>
        <authorList>
            <consortium name="DOE Joint Genome Institute"/>
            <consortium name="Mycorrhizal Genomics Consortium"/>
            <person name="Kohler A."/>
            <person name="Kuo A."/>
            <person name="Nagy L.G."/>
            <person name="Floudas D."/>
            <person name="Copeland A."/>
            <person name="Barry K.W."/>
            <person name="Cichocki N."/>
            <person name="Veneault-Fourrey C."/>
            <person name="LaButti K."/>
            <person name="Lindquist E.A."/>
            <person name="Lipzen A."/>
            <person name="Lundell T."/>
            <person name="Morin E."/>
            <person name="Murat C."/>
            <person name="Riley R."/>
            <person name="Ohm R."/>
            <person name="Sun H."/>
            <person name="Tunlid A."/>
            <person name="Henrissat B."/>
            <person name="Grigoriev I.V."/>
            <person name="Hibbett D.S."/>
            <person name="Martin F."/>
        </authorList>
    </citation>
    <scope>NUCLEOTIDE SEQUENCE [LARGE SCALE GENOMIC DNA]</scope>
    <source>
        <strain evidence="4">LaAM-08-1</strain>
    </source>
</reference>
<sequence>MCFVQGNQISTGTVHPFPKNLDAKKVAQDWFATFSAAATAGDGKGQPPHQGEPWPLARHVSSLLGLSDFFRRIQDQAVPHRPISSIESAELSLERLAAGFGAALPPDFAWINLMFELQTEVGRRSSLLELDREIGARLKDLDISSVLVERNARVGDNWRDRFPPTWSVYAPAMKSITLNVWLSSNITSTDRDPATNKWNVSVTRGNGEMRTFTVKHVIFATGLGSGSPNTPLYSGMAHKFKGEILHSSEHKKASDRAGKKVVVGACTSAHDIAQDSYNHGVDVIMFQRNSTYITSTTNGWKGLVDDALRKVGFRLDWGIKDTGFGLLTWNRAGGYYFGKHRSQSVGKVKLKNDALVERFMETGIKFDNGSELAADVVAFATGLGDPRVHIRSVCGEEVADKCKVIWGFDEEGEVRGAWRDLGVPGLYMMGNLALLES</sequence>
<protein>
    <recommendedName>
        <fullName evidence="2">FAD/NAD(P)-binding domain-containing protein</fullName>
    </recommendedName>
</protein>
<dbReference type="GO" id="GO:0050660">
    <property type="term" value="F:flavin adenine dinucleotide binding"/>
    <property type="evidence" value="ECO:0007669"/>
    <property type="project" value="TreeGrafter"/>
</dbReference>
<name>A0A0C9XF02_9AGAR</name>
<dbReference type="AlphaFoldDB" id="A0A0C9XF02"/>
<evidence type="ECO:0000313" key="4">
    <source>
        <dbReference type="Proteomes" id="UP000054477"/>
    </source>
</evidence>
<dbReference type="PANTHER" id="PTHR43539:SF68">
    <property type="entry name" value="FLAVIN-BINDING MONOOXYGENASE-LIKE PROTEIN (AFU_ORTHOLOGUE AFUA_4G09220)"/>
    <property type="match status" value="1"/>
</dbReference>
<reference evidence="3 4" key="1">
    <citation type="submission" date="2014-04" db="EMBL/GenBank/DDBJ databases">
        <authorList>
            <consortium name="DOE Joint Genome Institute"/>
            <person name="Kuo A."/>
            <person name="Kohler A."/>
            <person name="Nagy L.G."/>
            <person name="Floudas D."/>
            <person name="Copeland A."/>
            <person name="Barry K.W."/>
            <person name="Cichocki N."/>
            <person name="Veneault-Fourrey C."/>
            <person name="LaButti K."/>
            <person name="Lindquist E.A."/>
            <person name="Lipzen A."/>
            <person name="Lundell T."/>
            <person name="Morin E."/>
            <person name="Murat C."/>
            <person name="Sun H."/>
            <person name="Tunlid A."/>
            <person name="Henrissat B."/>
            <person name="Grigoriev I.V."/>
            <person name="Hibbett D.S."/>
            <person name="Martin F."/>
            <person name="Nordberg H.P."/>
            <person name="Cantor M.N."/>
            <person name="Hua S.X."/>
        </authorList>
    </citation>
    <scope>NUCLEOTIDE SEQUENCE [LARGE SCALE GENOMIC DNA]</scope>
    <source>
        <strain evidence="3 4">LaAM-08-1</strain>
    </source>
</reference>
<dbReference type="InterPro" id="IPR036188">
    <property type="entry name" value="FAD/NAD-bd_sf"/>
</dbReference>
<dbReference type="GO" id="GO:0004497">
    <property type="term" value="F:monooxygenase activity"/>
    <property type="evidence" value="ECO:0007669"/>
    <property type="project" value="TreeGrafter"/>
</dbReference>
<dbReference type="SUPFAM" id="SSF51905">
    <property type="entry name" value="FAD/NAD(P)-binding domain"/>
    <property type="match status" value="1"/>
</dbReference>